<proteinExistence type="predicted"/>
<gene>
    <name evidence="4" type="ORF">GCM10011309_22000</name>
</gene>
<evidence type="ECO:0008006" key="6">
    <source>
        <dbReference type="Google" id="ProtNLM"/>
    </source>
</evidence>
<feature type="coiled-coil region" evidence="1">
    <location>
        <begin position="289"/>
        <end position="339"/>
    </location>
</feature>
<comment type="caution">
    <text evidence="4">The sequence shown here is derived from an EMBL/GenBank/DDBJ whole genome shotgun (WGS) entry which is preliminary data.</text>
</comment>
<dbReference type="AlphaFoldDB" id="A0A918KR46"/>
<dbReference type="InterPro" id="IPR009003">
    <property type="entry name" value="Peptidase_S1_PA"/>
</dbReference>
<sequence>MIAWGGALLLLTSAPMSWAQTSIKDVPVTYNKLYQLEDAYTIIYDNLTETAKLHAFQIEFFGPDGEILATTDIERFPLGARIQGFSLRDPIVGFQKVQLSVISLHAGDIGDMPSSISSALALNEQNEVVVPVIENRAPLARDGSFEFEASTMPIRGQISGLYSDPDGDALRATQSATVTPDLAATLDADGGFTLNRPSVTGSFDLPYVVTDPQNATAEATVTINLTLPDAIKFALEDASFAADKTRLNIQDKMDFHIANTSTEDAILSRLNILISETQVLSRASEVSKIPELKAEIDRLSSAMATAKTQAAALTFTQNLTAAENEVTTLKTQITELQRESEASGVNITVMADAISQTRQALENIEQTTQTLSPPEPITLSQIEAWEAEHATLRSQLPSTFGTRFWIAIAGLLIFAAVVLKFVMSSKAKKIAIQTTEQLTRTRLGLKRVAPAGVVFPASPLLATHVSAPLTASAKLTASQLQSLTGPYSVLREGYLATGRIGFAQVGVPSAEDYSFGTGFLISDRHVLTNRHVFGLYGHYLMSENDPGGIEFIAEKGSNHSDFVPFDGTPPRLIPSLDIAIFTLARPVTNRKPIAFKPIEADDLDTREIIVIGYPDTHTPNDPEILSVVEDDPVFAVKRISQGQIFRHSTDTDTPFGVRASVSIDDDTSFTMPAICHNASTLGGNSGSPLLDIRTGDLLGVHFAGFKVFNQKEAANLAMAVQQLTEHQDILSLNA</sequence>
<accession>A0A918KR46</accession>
<evidence type="ECO:0000313" key="4">
    <source>
        <dbReference type="EMBL" id="GGX71400.1"/>
    </source>
</evidence>
<keyword evidence="3" id="KW-0732">Signal</keyword>
<keyword evidence="2" id="KW-0812">Transmembrane</keyword>
<name>A0A918KR46_9PROT</name>
<dbReference type="Pfam" id="PF13365">
    <property type="entry name" value="Trypsin_2"/>
    <property type="match status" value="1"/>
</dbReference>
<keyword evidence="5" id="KW-1185">Reference proteome</keyword>
<dbReference type="Pfam" id="PF17963">
    <property type="entry name" value="Big_9"/>
    <property type="match status" value="1"/>
</dbReference>
<feature type="chain" id="PRO_5037917801" description="Trypsin-like peptidase domain-containing protein" evidence="3">
    <location>
        <begin position="20"/>
        <end position="734"/>
    </location>
</feature>
<keyword evidence="2" id="KW-0472">Membrane</keyword>
<evidence type="ECO:0000313" key="5">
    <source>
        <dbReference type="Proteomes" id="UP000600865"/>
    </source>
</evidence>
<evidence type="ECO:0000256" key="2">
    <source>
        <dbReference type="SAM" id="Phobius"/>
    </source>
</evidence>
<keyword evidence="1" id="KW-0175">Coiled coil</keyword>
<feature type="signal peptide" evidence="3">
    <location>
        <begin position="1"/>
        <end position="19"/>
    </location>
</feature>
<evidence type="ECO:0000256" key="3">
    <source>
        <dbReference type="SAM" id="SignalP"/>
    </source>
</evidence>
<dbReference type="Gene3D" id="1.10.287.1490">
    <property type="match status" value="1"/>
</dbReference>
<dbReference type="SUPFAM" id="SSF50494">
    <property type="entry name" value="Trypsin-like serine proteases"/>
    <property type="match status" value="1"/>
</dbReference>
<reference evidence="4 5" key="1">
    <citation type="journal article" date="2014" name="Int. J. Syst. Evol. Microbiol.">
        <title>Complete genome sequence of Corynebacterium casei LMG S-19264T (=DSM 44701T), isolated from a smear-ripened cheese.</title>
        <authorList>
            <consortium name="US DOE Joint Genome Institute (JGI-PGF)"/>
            <person name="Walter F."/>
            <person name="Albersmeier A."/>
            <person name="Kalinowski J."/>
            <person name="Ruckert C."/>
        </authorList>
    </citation>
    <scope>NUCLEOTIDE SEQUENCE [LARGE SCALE GENOMIC DNA]</scope>
    <source>
        <strain evidence="4 5">KCTC 23968</strain>
    </source>
</reference>
<dbReference type="EMBL" id="BMYV01000002">
    <property type="protein sequence ID" value="GGX71400.1"/>
    <property type="molecule type" value="Genomic_DNA"/>
</dbReference>
<dbReference type="Proteomes" id="UP000600865">
    <property type="component" value="Unassembled WGS sequence"/>
</dbReference>
<keyword evidence="2" id="KW-1133">Transmembrane helix</keyword>
<dbReference type="Gene3D" id="2.40.10.120">
    <property type="match status" value="1"/>
</dbReference>
<evidence type="ECO:0000256" key="1">
    <source>
        <dbReference type="SAM" id="Coils"/>
    </source>
</evidence>
<protein>
    <recommendedName>
        <fullName evidence="6">Trypsin-like peptidase domain-containing protein</fullName>
    </recommendedName>
</protein>
<feature type="transmembrane region" description="Helical" evidence="2">
    <location>
        <begin position="404"/>
        <end position="423"/>
    </location>
</feature>
<organism evidence="4 5">
    <name type="scientific">Litorimonas cladophorae</name>
    <dbReference type="NCBI Taxonomy" id="1220491"/>
    <lineage>
        <taxon>Bacteria</taxon>
        <taxon>Pseudomonadati</taxon>
        <taxon>Pseudomonadota</taxon>
        <taxon>Alphaproteobacteria</taxon>
        <taxon>Maricaulales</taxon>
        <taxon>Robiginitomaculaceae</taxon>
    </lineage>
</organism>